<dbReference type="PANTHER" id="PTHR43537">
    <property type="entry name" value="TRANSCRIPTIONAL REGULATOR, GNTR FAMILY"/>
    <property type="match status" value="1"/>
</dbReference>
<dbReference type="SMART" id="SM00345">
    <property type="entry name" value="HTH_GNTR"/>
    <property type="match status" value="1"/>
</dbReference>
<dbReference type="SUPFAM" id="SSF46785">
    <property type="entry name" value="Winged helix' DNA-binding domain"/>
    <property type="match status" value="1"/>
</dbReference>
<keyword evidence="2 5" id="KW-0238">DNA-binding</keyword>
<protein>
    <submittedName>
        <fullName evidence="5">DNA-binding transcriptional regulator, FadR family</fullName>
    </submittedName>
</protein>
<sequence>MRDERPSSAAAIERVRLSDTIYGRLLNEIVGAGYQIGDRLPTEHQLAEHFAVSRPVVREALRRLQTDGIVVSRQGSGTYVQRKPSQRVVELTGNAPGLGEVLQGFELRLSLEPLSARLAARNRSDAQLDAIVSAAAALRDAFTAGVSRDAEKDADYAFHRTIAEASGNALLVDVLDGIAERLKDGMRVTLSLTHDASEQRRARVLDEHERIVHAIGVGDPDSAEIAMRYHLDQARNRLLDGQLDR</sequence>
<dbReference type="SMART" id="SM00895">
    <property type="entry name" value="FCD"/>
    <property type="match status" value="1"/>
</dbReference>
<dbReference type="Pfam" id="PF00392">
    <property type="entry name" value="GntR"/>
    <property type="match status" value="1"/>
</dbReference>
<dbReference type="InterPro" id="IPR000524">
    <property type="entry name" value="Tscrpt_reg_HTH_GntR"/>
</dbReference>
<keyword evidence="6" id="KW-1185">Reference proteome</keyword>
<dbReference type="PRINTS" id="PR00035">
    <property type="entry name" value="HTHGNTR"/>
</dbReference>
<dbReference type="Pfam" id="PF07729">
    <property type="entry name" value="FCD"/>
    <property type="match status" value="1"/>
</dbReference>
<evidence type="ECO:0000256" key="2">
    <source>
        <dbReference type="ARBA" id="ARBA00023125"/>
    </source>
</evidence>
<dbReference type="InterPro" id="IPR008920">
    <property type="entry name" value="TF_FadR/GntR_C"/>
</dbReference>
<dbReference type="SUPFAM" id="SSF48008">
    <property type="entry name" value="GntR ligand-binding domain-like"/>
    <property type="match status" value="1"/>
</dbReference>
<dbReference type="GO" id="GO:0003677">
    <property type="term" value="F:DNA binding"/>
    <property type="evidence" value="ECO:0007669"/>
    <property type="project" value="UniProtKB-KW"/>
</dbReference>
<keyword evidence="1" id="KW-0805">Transcription regulation</keyword>
<name>A0A1H7S4M1_9BURK</name>
<dbReference type="RefSeq" id="WP_090547319.1">
    <property type="nucleotide sequence ID" value="NZ_FNSR01000002.1"/>
</dbReference>
<dbReference type="EMBL" id="FOAJ01000011">
    <property type="protein sequence ID" value="SEL67445.1"/>
    <property type="molecule type" value="Genomic_DNA"/>
</dbReference>
<dbReference type="InterPro" id="IPR036390">
    <property type="entry name" value="WH_DNA-bd_sf"/>
</dbReference>
<dbReference type="Gene3D" id="1.10.10.10">
    <property type="entry name" value="Winged helix-like DNA-binding domain superfamily/Winged helix DNA-binding domain"/>
    <property type="match status" value="1"/>
</dbReference>
<dbReference type="PROSITE" id="PS50949">
    <property type="entry name" value="HTH_GNTR"/>
    <property type="match status" value="1"/>
</dbReference>
<dbReference type="PANTHER" id="PTHR43537:SF5">
    <property type="entry name" value="UXU OPERON TRANSCRIPTIONAL REGULATOR"/>
    <property type="match status" value="1"/>
</dbReference>
<keyword evidence="3" id="KW-0804">Transcription</keyword>
<dbReference type="InterPro" id="IPR011711">
    <property type="entry name" value="GntR_C"/>
</dbReference>
<evidence type="ECO:0000313" key="6">
    <source>
        <dbReference type="Proteomes" id="UP000199120"/>
    </source>
</evidence>
<evidence type="ECO:0000256" key="3">
    <source>
        <dbReference type="ARBA" id="ARBA00023163"/>
    </source>
</evidence>
<accession>A0A1H7S4M1</accession>
<dbReference type="Proteomes" id="UP000199120">
    <property type="component" value="Unassembled WGS sequence"/>
</dbReference>
<proteinExistence type="predicted"/>
<feature type="domain" description="HTH gntR-type" evidence="4">
    <location>
        <begin position="15"/>
        <end position="83"/>
    </location>
</feature>
<dbReference type="GO" id="GO:0003700">
    <property type="term" value="F:DNA-binding transcription factor activity"/>
    <property type="evidence" value="ECO:0007669"/>
    <property type="project" value="InterPro"/>
</dbReference>
<dbReference type="AlphaFoldDB" id="A0A1H7S4M1"/>
<dbReference type="STRING" id="416943.SAMN05445871_3484"/>
<evidence type="ECO:0000313" key="5">
    <source>
        <dbReference type="EMBL" id="SEL67445.1"/>
    </source>
</evidence>
<organism evidence="5 6">
    <name type="scientific">Paraburkholderia caballeronis</name>
    <dbReference type="NCBI Taxonomy" id="416943"/>
    <lineage>
        <taxon>Bacteria</taxon>
        <taxon>Pseudomonadati</taxon>
        <taxon>Pseudomonadota</taxon>
        <taxon>Betaproteobacteria</taxon>
        <taxon>Burkholderiales</taxon>
        <taxon>Burkholderiaceae</taxon>
        <taxon>Paraburkholderia</taxon>
    </lineage>
</organism>
<dbReference type="InterPro" id="IPR036388">
    <property type="entry name" value="WH-like_DNA-bd_sf"/>
</dbReference>
<evidence type="ECO:0000259" key="4">
    <source>
        <dbReference type="PROSITE" id="PS50949"/>
    </source>
</evidence>
<dbReference type="OrthoDB" id="1040417at2"/>
<dbReference type="Gene3D" id="1.20.120.530">
    <property type="entry name" value="GntR ligand-binding domain-like"/>
    <property type="match status" value="1"/>
</dbReference>
<reference evidence="6" key="1">
    <citation type="submission" date="2016-10" db="EMBL/GenBank/DDBJ databases">
        <authorList>
            <person name="Varghese N."/>
            <person name="Submissions S."/>
        </authorList>
    </citation>
    <scope>NUCLEOTIDE SEQUENCE [LARGE SCALE GENOMIC DNA]</scope>
    <source>
        <strain evidence="6">LMG 26416</strain>
    </source>
</reference>
<evidence type="ECO:0000256" key="1">
    <source>
        <dbReference type="ARBA" id="ARBA00023015"/>
    </source>
</evidence>
<dbReference type="CDD" id="cd07377">
    <property type="entry name" value="WHTH_GntR"/>
    <property type="match status" value="1"/>
</dbReference>
<gene>
    <name evidence="5" type="ORF">SAMN05192542_11180</name>
</gene>